<evidence type="ECO:0000256" key="5">
    <source>
        <dbReference type="ARBA" id="ARBA00022692"/>
    </source>
</evidence>
<dbReference type="PROSITE" id="PS50109">
    <property type="entry name" value="HIS_KIN"/>
    <property type="match status" value="1"/>
</dbReference>
<dbReference type="SUPFAM" id="SSF55874">
    <property type="entry name" value="ATPase domain of HSP90 chaperone/DNA topoisomerase II/histidine kinase"/>
    <property type="match status" value="1"/>
</dbReference>
<sequence>MMLKLRKVWLKITSQWYAPTNKNYYSLKWRSRNLLLLSIVVILSISISVTAITSYKIIKGLLLNSLKEQALLKTQQGENDIDNWLAIRKTEIKTLANSPVVRSLDWSVMEPYLQSEVKRLQTFLLMSLSIPDGALINTQGGRLNVKDREFFQRSIVGETIAADPIIGRTSNQLQIQISSPIPAQTGTKPAGVLMGGIPINRVVEVISNLHQGKGSYAFALNSQGVPIAHPNTELIGTPEKAAESFLNSPNPRLAEIVQQMVAKRTNIEFAQLDGKWSYVAYTPLKEANWSVALVVPQENIESPLQALNLLATVLGGLLLVGLISAWRQVQLYEQIRDRALISSQQAHELSKTLKELQNTQAQLIHTEKMSSLGQMVAGVAHEINNPANFIHANLNHASEYSAGILDLLKLYEQTYPNPTAEISDRAQDLDIEFLAEDLPKLMASMQVGTKRIREIVLSLRNFSRLDEADMKFVDIHEGLDNALMILNHRLTATPNQPKIQIIKKYGDLPLVECYAGQLNQVFMNVLVNAIDALEEASQKRSFEALENNPNQIKLQTQIDKSSDCAIVQIYDNGIGMSQDVKQRVFDHMFTTKPVGKGIGLGMAIAYQIVVDKHAGTIEVDSTPGCGTEFTICIPLISKN</sequence>
<keyword evidence="8" id="KW-0902">Two-component regulatory system</keyword>
<dbReference type="SUPFAM" id="SSF47384">
    <property type="entry name" value="Homodimeric domain of signal transducing histidine kinase"/>
    <property type="match status" value="1"/>
</dbReference>
<protein>
    <recommendedName>
        <fullName evidence="3">histidine kinase</fullName>
        <ecNumber evidence="3">2.7.13.3</ecNumber>
    </recommendedName>
</protein>
<comment type="subcellular location">
    <subcellularLocation>
        <location evidence="2">Cell membrane</location>
        <topology evidence="2">Multi-pass membrane protein</topology>
    </subcellularLocation>
</comment>
<dbReference type="GO" id="GO:0000155">
    <property type="term" value="F:phosphorelay sensor kinase activity"/>
    <property type="evidence" value="ECO:0007669"/>
    <property type="project" value="InterPro"/>
</dbReference>
<dbReference type="PRINTS" id="PR00344">
    <property type="entry name" value="BCTRLSENSOR"/>
</dbReference>
<dbReference type="InterPro" id="IPR003594">
    <property type="entry name" value="HATPase_dom"/>
</dbReference>
<dbReference type="InterPro" id="IPR033479">
    <property type="entry name" value="dCache_1"/>
</dbReference>
<evidence type="ECO:0000256" key="10">
    <source>
        <dbReference type="SAM" id="Phobius"/>
    </source>
</evidence>
<name>A0A7D7LAY1_9NOSO</name>
<evidence type="ECO:0000259" key="11">
    <source>
        <dbReference type="PROSITE" id="PS50109"/>
    </source>
</evidence>
<organism evidence="12 13">
    <name type="scientific">Nostoc edaphicum CCNP1411</name>
    <dbReference type="NCBI Taxonomy" id="1472755"/>
    <lineage>
        <taxon>Bacteria</taxon>
        <taxon>Bacillati</taxon>
        <taxon>Cyanobacteriota</taxon>
        <taxon>Cyanophyceae</taxon>
        <taxon>Nostocales</taxon>
        <taxon>Nostocaceae</taxon>
        <taxon>Nostoc</taxon>
    </lineage>
</organism>
<evidence type="ECO:0000256" key="9">
    <source>
        <dbReference type="ARBA" id="ARBA00023136"/>
    </source>
</evidence>
<keyword evidence="9 10" id="KW-0472">Membrane</keyword>
<evidence type="ECO:0000256" key="6">
    <source>
        <dbReference type="ARBA" id="ARBA00022777"/>
    </source>
</evidence>
<evidence type="ECO:0000256" key="4">
    <source>
        <dbReference type="ARBA" id="ARBA00022475"/>
    </source>
</evidence>
<keyword evidence="7 10" id="KW-1133">Transmembrane helix</keyword>
<dbReference type="InterPro" id="IPR005467">
    <property type="entry name" value="His_kinase_dom"/>
</dbReference>
<dbReference type="Pfam" id="PF02518">
    <property type="entry name" value="HATPase_c"/>
    <property type="match status" value="1"/>
</dbReference>
<dbReference type="GO" id="GO:0005886">
    <property type="term" value="C:plasma membrane"/>
    <property type="evidence" value="ECO:0007669"/>
    <property type="project" value="UniProtKB-SubCell"/>
</dbReference>
<dbReference type="Gene3D" id="1.10.287.130">
    <property type="match status" value="1"/>
</dbReference>
<dbReference type="EC" id="2.7.13.3" evidence="3"/>
<dbReference type="EMBL" id="CP054698">
    <property type="protein sequence ID" value="QMS88916.1"/>
    <property type="molecule type" value="Genomic_DNA"/>
</dbReference>
<keyword evidence="6 12" id="KW-0418">Kinase</keyword>
<feature type="transmembrane region" description="Helical" evidence="10">
    <location>
        <begin position="34"/>
        <end position="55"/>
    </location>
</feature>
<dbReference type="InterPro" id="IPR004358">
    <property type="entry name" value="Sig_transdc_His_kin-like_C"/>
</dbReference>
<evidence type="ECO:0000313" key="12">
    <source>
        <dbReference type="EMBL" id="QMS88916.1"/>
    </source>
</evidence>
<dbReference type="Proteomes" id="UP000514713">
    <property type="component" value="Chromosome"/>
</dbReference>
<dbReference type="CDD" id="cd12914">
    <property type="entry name" value="PDC1_DGC_like"/>
    <property type="match status" value="1"/>
</dbReference>
<evidence type="ECO:0000256" key="2">
    <source>
        <dbReference type="ARBA" id="ARBA00004651"/>
    </source>
</evidence>
<evidence type="ECO:0000313" key="13">
    <source>
        <dbReference type="Proteomes" id="UP000514713"/>
    </source>
</evidence>
<accession>A0A7D7LAY1</accession>
<dbReference type="CDD" id="cd12912">
    <property type="entry name" value="PDC2_MCP_like"/>
    <property type="match status" value="1"/>
</dbReference>
<reference evidence="13" key="1">
    <citation type="submission" date="2020-06" db="EMBL/GenBank/DDBJ databases">
        <title>Nostoc edaphicum CCNP1411 genome.</title>
        <authorList>
            <person name="Fidor A."/>
            <person name="Grabski M."/>
            <person name="Gawor J."/>
            <person name="Gromadka R."/>
            <person name="Wegrzyn G."/>
            <person name="Mazur-Marzec H."/>
        </authorList>
    </citation>
    <scope>NUCLEOTIDE SEQUENCE [LARGE SCALE GENOMIC DNA]</scope>
    <source>
        <strain evidence="13">CCNP1411</strain>
    </source>
</reference>
<gene>
    <name evidence="12" type="ORF">HUN01_15385</name>
</gene>
<evidence type="ECO:0000256" key="3">
    <source>
        <dbReference type="ARBA" id="ARBA00012438"/>
    </source>
</evidence>
<dbReference type="Gene3D" id="3.30.565.10">
    <property type="entry name" value="Histidine kinase-like ATPase, C-terminal domain"/>
    <property type="match status" value="1"/>
</dbReference>
<proteinExistence type="predicted"/>
<dbReference type="Gene3D" id="3.30.450.20">
    <property type="entry name" value="PAS domain"/>
    <property type="match status" value="1"/>
</dbReference>
<dbReference type="InterPro" id="IPR036097">
    <property type="entry name" value="HisK_dim/P_sf"/>
</dbReference>
<keyword evidence="5 10" id="KW-0812">Transmembrane</keyword>
<keyword evidence="6 12" id="KW-0808">Transferase</keyword>
<dbReference type="KEGG" id="ned:HUN01_15385"/>
<dbReference type="PANTHER" id="PTHR43065:SF50">
    <property type="entry name" value="HISTIDINE KINASE"/>
    <property type="match status" value="1"/>
</dbReference>
<dbReference type="PANTHER" id="PTHR43065">
    <property type="entry name" value="SENSOR HISTIDINE KINASE"/>
    <property type="match status" value="1"/>
</dbReference>
<dbReference type="AlphaFoldDB" id="A0A7D7LAY1"/>
<keyword evidence="13" id="KW-1185">Reference proteome</keyword>
<feature type="domain" description="Histidine kinase" evidence="11">
    <location>
        <begin position="378"/>
        <end position="637"/>
    </location>
</feature>
<evidence type="ECO:0000256" key="8">
    <source>
        <dbReference type="ARBA" id="ARBA00023012"/>
    </source>
</evidence>
<comment type="catalytic activity">
    <reaction evidence="1">
        <text>ATP + protein L-histidine = ADP + protein N-phospho-L-histidine.</text>
        <dbReference type="EC" id="2.7.13.3"/>
    </reaction>
</comment>
<evidence type="ECO:0000256" key="7">
    <source>
        <dbReference type="ARBA" id="ARBA00022989"/>
    </source>
</evidence>
<keyword evidence="4" id="KW-1003">Cell membrane</keyword>
<dbReference type="InterPro" id="IPR036890">
    <property type="entry name" value="HATPase_C_sf"/>
</dbReference>
<dbReference type="Pfam" id="PF02743">
    <property type="entry name" value="dCache_1"/>
    <property type="match status" value="1"/>
</dbReference>
<dbReference type="SMART" id="SM00387">
    <property type="entry name" value="HATPase_c"/>
    <property type="match status" value="1"/>
</dbReference>
<evidence type="ECO:0000256" key="1">
    <source>
        <dbReference type="ARBA" id="ARBA00000085"/>
    </source>
</evidence>